<evidence type="ECO:0000313" key="2">
    <source>
        <dbReference type="EMBL" id="GIE51533.1"/>
    </source>
</evidence>
<dbReference type="Pfam" id="PF01636">
    <property type="entry name" value="APH"/>
    <property type="match status" value="1"/>
</dbReference>
<dbReference type="EMBL" id="BOMQ01000060">
    <property type="protein sequence ID" value="GIE51533.1"/>
    <property type="molecule type" value="Genomic_DNA"/>
</dbReference>
<dbReference type="SUPFAM" id="SSF56112">
    <property type="entry name" value="Protein kinase-like (PK-like)"/>
    <property type="match status" value="1"/>
</dbReference>
<evidence type="ECO:0000259" key="1">
    <source>
        <dbReference type="Pfam" id="PF01636"/>
    </source>
</evidence>
<accession>A0A919JKW2</accession>
<evidence type="ECO:0000313" key="3">
    <source>
        <dbReference type="Proteomes" id="UP000647172"/>
    </source>
</evidence>
<dbReference type="AlphaFoldDB" id="A0A919JKW2"/>
<gene>
    <name evidence="2" type="ORF">Ani05nite_50670</name>
</gene>
<dbReference type="InterPro" id="IPR002575">
    <property type="entry name" value="Aminoglycoside_PTrfase"/>
</dbReference>
<protein>
    <submittedName>
        <fullName evidence="2">Aminoglycoside phosphotransferase</fullName>
    </submittedName>
</protein>
<organism evidence="2 3">
    <name type="scientific">Actinoplanes nipponensis</name>
    <dbReference type="NCBI Taxonomy" id="135950"/>
    <lineage>
        <taxon>Bacteria</taxon>
        <taxon>Bacillati</taxon>
        <taxon>Actinomycetota</taxon>
        <taxon>Actinomycetes</taxon>
        <taxon>Micromonosporales</taxon>
        <taxon>Micromonosporaceae</taxon>
        <taxon>Actinoplanes</taxon>
    </lineage>
</organism>
<feature type="domain" description="Aminoglycoside phosphotransferase" evidence="1">
    <location>
        <begin position="41"/>
        <end position="272"/>
    </location>
</feature>
<dbReference type="Proteomes" id="UP000647172">
    <property type="component" value="Unassembled WGS sequence"/>
</dbReference>
<dbReference type="RefSeq" id="WP_203772163.1">
    <property type="nucleotide sequence ID" value="NZ_BAAAYJ010000099.1"/>
</dbReference>
<name>A0A919JKW2_9ACTN</name>
<dbReference type="InterPro" id="IPR011009">
    <property type="entry name" value="Kinase-like_dom_sf"/>
</dbReference>
<proteinExistence type="predicted"/>
<reference evidence="2" key="1">
    <citation type="submission" date="2021-01" db="EMBL/GenBank/DDBJ databases">
        <title>Whole genome shotgun sequence of Actinoplanes nipponensis NBRC 14063.</title>
        <authorList>
            <person name="Komaki H."/>
            <person name="Tamura T."/>
        </authorList>
    </citation>
    <scope>NUCLEOTIDE SEQUENCE</scope>
    <source>
        <strain evidence="2">NBRC 14063</strain>
    </source>
</reference>
<keyword evidence="3" id="KW-1185">Reference proteome</keyword>
<comment type="caution">
    <text evidence="2">The sequence shown here is derived from an EMBL/GenBank/DDBJ whole genome shotgun (WGS) entry which is preliminary data.</text>
</comment>
<sequence length="325" mass="36331">MTTGLSTAVETELRDRLEDVCQHAGIPTDSATLIKYTMNAVFRVDDYVVRLARGDHARTLAQRTTVLATELARRDIPTIRLAADLAPTPVHAGDWVATIWHYVPIAHEDPWPVDLAVPLRALHAVDRFDTALPTWDTITKIRRRIANAASLQPTAAAELDQWSDAELGVPAGRLLEVLRDWCDDIHRQLPAIRWHLPAGLVHGDAHTGNLLLRRVPHRPAADPSALLCDLDGLSEGPREWDLVPTAHGTTRFGRPRAAYDAFADDYGFDILSWSGWPLLVRLRELQLVTSVIDSFTGRPAVARELALRLRSLFADDPHVIWTRYH</sequence>